<protein>
    <submittedName>
        <fullName evidence="2">Uncharacterized protein</fullName>
    </submittedName>
</protein>
<evidence type="ECO:0000313" key="3">
    <source>
        <dbReference type="Proteomes" id="UP000594707"/>
    </source>
</evidence>
<feature type="region of interest" description="Disordered" evidence="1">
    <location>
        <begin position="127"/>
        <end position="155"/>
    </location>
</feature>
<feature type="compositionally biased region" description="Polar residues" evidence="1">
    <location>
        <begin position="127"/>
        <end position="145"/>
    </location>
</feature>
<gene>
    <name evidence="2" type="ORF">CVT08_01980</name>
</gene>
<evidence type="ECO:0000313" key="2">
    <source>
        <dbReference type="EMBL" id="QPH96081.1"/>
    </source>
</evidence>
<dbReference type="RefSeq" id="WP_107856968.1">
    <property type="nucleotide sequence ID" value="NZ_CP060705.1"/>
</dbReference>
<proteinExistence type="predicted"/>
<dbReference type="EMBL" id="CP060705">
    <property type="protein sequence ID" value="QPH96081.1"/>
    <property type="molecule type" value="Genomic_DNA"/>
</dbReference>
<dbReference type="Proteomes" id="UP000594707">
    <property type="component" value="Chromosome"/>
</dbReference>
<organism evidence="2 3">
    <name type="scientific">Campylobacter concisus</name>
    <dbReference type="NCBI Taxonomy" id="199"/>
    <lineage>
        <taxon>Bacteria</taxon>
        <taxon>Pseudomonadati</taxon>
        <taxon>Campylobacterota</taxon>
        <taxon>Epsilonproteobacteria</taxon>
        <taxon>Campylobacterales</taxon>
        <taxon>Campylobacteraceae</taxon>
        <taxon>Campylobacter</taxon>
    </lineage>
</organism>
<reference evidence="2 3" key="1">
    <citation type="journal article" date="2018" name="Emerg. Microbes Infect.">
        <title>Genomic analysis of oral Campylobacter concisus strains identified a potential bacterial molecular marker associated with active Crohn's disease.</title>
        <authorList>
            <person name="Liu F."/>
            <person name="Ma R."/>
            <person name="Tay C.Y.A."/>
            <person name="Octavia S."/>
            <person name="Lan R."/>
            <person name="Chung H.K.L."/>
            <person name="Riordan S.M."/>
            <person name="Grimm M.C."/>
            <person name="Leong R.W."/>
            <person name="Tanaka M.M."/>
            <person name="Connor S."/>
            <person name="Zhang L."/>
        </authorList>
    </citation>
    <scope>NUCLEOTIDE SEQUENCE [LARGE SCALE GENOMIC DNA]</scope>
    <source>
        <strain evidence="2 3">P13UCO-S1</strain>
    </source>
</reference>
<evidence type="ECO:0000256" key="1">
    <source>
        <dbReference type="SAM" id="MobiDB-lite"/>
    </source>
</evidence>
<accession>A0A7S9RQX1</accession>
<name>A0A7S9RQX1_9BACT</name>
<sequence>MKNKKLIIKDVQGEIYVISQDGSIKMLKDGDEIYADEKIFTKNLDAKITLEDGEQVNLSAHQSVNLDEILKISTKPAEEKGESDHSNGFGASEGISLSAASFVTSGHSANIHQIYNQHRSLEPNISSAQPSELKSVSGASSTQVEKSGGAAEPKEEPFIDTINVLNVTNRGLDADIWLYDSARNHGRGLDYYDIEHNSKSILKEWSASHHVSATSTFNDLYYYSGQQADPGYFDTSDPAKASRLRDRTPTAMELAKIGRASNADYANDRLSENMTSPFKPHNLNGHYKLYESKITADGVMVSMDGWIFIKNRSDINNFYYDAKPERQSIKFEFDGREISWQPFGSASKNGGRDEGNAPQGVSTSSLNLTEDYGFYKVHIEVSDDRYSYNFTAFSGISPTNKIISDDPNIKLVSNAYMEALEHNHLVTKESDTFYKAKETNGVRFGDNASDFDKPFDLKFEGTKDVGSNDDDKFIFNSHDIDAKGGKDTLLFTQNVDLTKIEELDKRLESFERIELDGTKAVKLKLNGQNISDMIDSNPTEGPDGKVSLNTILKISGDSDDVVQLVGNFIKATTTEVTALNVKHSVIGADYNKLAVEPSGEAVNQVYRGENNAGQTFFVEIDKNVHVEVM</sequence>
<dbReference type="AlphaFoldDB" id="A0A7S9RQX1"/>
<feature type="region of interest" description="Disordered" evidence="1">
    <location>
        <begin position="344"/>
        <end position="364"/>
    </location>
</feature>